<evidence type="ECO:0000256" key="3">
    <source>
        <dbReference type="ARBA" id="ARBA00007658"/>
    </source>
</evidence>
<dbReference type="GO" id="GO:0005975">
    <property type="term" value="P:carbohydrate metabolic process"/>
    <property type="evidence" value="ECO:0007669"/>
    <property type="project" value="InterPro"/>
</dbReference>
<proteinExistence type="inferred from homology"/>
<feature type="transmembrane region" description="Helical" evidence="11">
    <location>
        <begin position="12"/>
        <end position="30"/>
    </location>
</feature>
<dbReference type="InterPro" id="IPR050749">
    <property type="entry name" value="Glycosyl_Hydrolase_47"/>
</dbReference>
<dbReference type="GO" id="GO:0005509">
    <property type="term" value="F:calcium ion binding"/>
    <property type="evidence" value="ECO:0007669"/>
    <property type="project" value="InterPro"/>
</dbReference>
<keyword evidence="5 8" id="KW-1015">Disulfide bond</keyword>
<evidence type="ECO:0000256" key="7">
    <source>
        <dbReference type="PIRSR" id="PIRSR601382-2"/>
    </source>
</evidence>
<evidence type="ECO:0000256" key="8">
    <source>
        <dbReference type="PIRSR" id="PIRSR601382-3"/>
    </source>
</evidence>
<feature type="active site" description="Proton donor" evidence="6">
    <location>
        <position position="256"/>
    </location>
</feature>
<keyword evidence="9" id="KW-0326">Glycosidase</keyword>
<feature type="region of interest" description="Disordered" evidence="10">
    <location>
        <begin position="48"/>
        <end position="85"/>
    </location>
</feature>
<evidence type="ECO:0000256" key="1">
    <source>
        <dbReference type="ARBA" id="ARBA00001913"/>
    </source>
</evidence>
<dbReference type="GO" id="GO:0005783">
    <property type="term" value="C:endoplasmic reticulum"/>
    <property type="evidence" value="ECO:0007669"/>
    <property type="project" value="TreeGrafter"/>
</dbReference>
<keyword evidence="13" id="KW-1185">Reference proteome</keyword>
<evidence type="ECO:0000256" key="9">
    <source>
        <dbReference type="RuleBase" id="RU361193"/>
    </source>
</evidence>
<feature type="disulfide bond" evidence="8">
    <location>
        <begin position="508"/>
        <end position="537"/>
    </location>
</feature>
<dbReference type="GO" id="GO:0016020">
    <property type="term" value="C:membrane"/>
    <property type="evidence" value="ECO:0007669"/>
    <property type="project" value="InterPro"/>
</dbReference>
<organism evidence="12 13">
    <name type="scientific">Wickerhamomyces pijperi</name>
    <name type="common">Yeast</name>
    <name type="synonym">Pichia pijperi</name>
    <dbReference type="NCBI Taxonomy" id="599730"/>
    <lineage>
        <taxon>Eukaryota</taxon>
        <taxon>Fungi</taxon>
        <taxon>Dikarya</taxon>
        <taxon>Ascomycota</taxon>
        <taxon>Saccharomycotina</taxon>
        <taxon>Saccharomycetes</taxon>
        <taxon>Phaffomycetales</taxon>
        <taxon>Wickerhamomycetaceae</taxon>
        <taxon>Wickerhamomyces</taxon>
    </lineage>
</organism>
<dbReference type="Pfam" id="PF01532">
    <property type="entry name" value="Glyco_hydro_47"/>
    <property type="match status" value="1"/>
</dbReference>
<reference evidence="12" key="1">
    <citation type="journal article" date="2021" name="Open Biol.">
        <title>Shared evolutionary footprints suggest mitochondrial oxidative damage underlies multiple complex I losses in fungi.</title>
        <authorList>
            <person name="Schikora-Tamarit M.A."/>
            <person name="Marcet-Houben M."/>
            <person name="Nosek J."/>
            <person name="Gabaldon T."/>
        </authorList>
    </citation>
    <scope>NUCLEOTIDE SEQUENCE</scope>
    <source>
        <strain evidence="12">CBS2887</strain>
    </source>
</reference>
<gene>
    <name evidence="12" type="ORF">WICPIJ_007017</name>
</gene>
<feature type="region of interest" description="Disordered" evidence="10">
    <location>
        <begin position="581"/>
        <end position="621"/>
    </location>
</feature>
<keyword evidence="4 9" id="KW-0378">Hydrolase</keyword>
<dbReference type="AlphaFoldDB" id="A0A9P8TKG4"/>
<evidence type="ECO:0000313" key="13">
    <source>
        <dbReference type="Proteomes" id="UP000774326"/>
    </source>
</evidence>
<accession>A0A9P8TKG4</accession>
<dbReference type="GO" id="GO:0036503">
    <property type="term" value="P:ERAD pathway"/>
    <property type="evidence" value="ECO:0007669"/>
    <property type="project" value="UniProtKB-ARBA"/>
</dbReference>
<name>A0A9P8TKG4_WICPI</name>
<sequence length="795" mass="90882">MLALIGHRFKKIRFLLLVIVTFTLLFYYSFLNEEFELNTHLEEDELPLVTNPSSSKDQSGQNHSPIAPKKGFQENIPDHHPEERLSDPDVLKIKNQYFPLYGKEQTQGRKKGELPSDYFEGQKSFKLRDWKKKERYPVGKENYHKIPKLLKPTDYPTIQAQVFTDDGQPVKEKLQRIKAVFDKSWKVYKDNAYGHDEVTPITGQPSDPFNGWAATLVDTLDTLLLMNEKDEFNEAVAFIKKINFKQSLREDIPIFENVIRILGGLISAYDLSANEVLLESATDLAGLIMEAFDTPNRMPLLYYQWRNPVQNRFASNDAYLSEVGSLGLEFSRLSQITGDMQYYDAITRITDTFERSKKNFYLDGLIANDLDLSGCTVLNKVQIDQGSHLNNPNVIKSITNGRYIHCLKNDEVHAKSSIQYYSMGGLADSFYEYLPKMYHFLRGEIKSSTVYKDFYLGTIQSIKDFMIFKPKIPQVNPDIRYISSIAVRNTSAGILEVTQDLDMQHLTCFAGGMIALGARLFSRPDDIKLAEQVTLGCYDLYKRLGVMPERITVDKSEYAEDVYDEAKRIKLIEQIHDNSGPIKTIHDGRGSNGLVSGGSAERKKVGKKNEKQKRGTTADPIEAELKSKLTEPDDIIPDNGEIPPISIAAFDDSEVTKKSKPVIRAKLPSSIDPKLKNQDLLWVNEMNPTYILRPEAIESIFYMYRITGDESWRAKGWEMWLNIEENCKTSSGRYASILDITIPLDDEVNRVMDSMESFWFAETLKYFYLLFDSADSWSLDDVVLNTEAHAFKLVN</sequence>
<dbReference type="InterPro" id="IPR012341">
    <property type="entry name" value="6hp_glycosidase-like_sf"/>
</dbReference>
<protein>
    <recommendedName>
        <fullName evidence="9">alpha-1,2-Mannosidase</fullName>
        <ecNumber evidence="9">3.2.1.-</ecNumber>
    </recommendedName>
</protein>
<evidence type="ECO:0000256" key="11">
    <source>
        <dbReference type="SAM" id="Phobius"/>
    </source>
</evidence>
<feature type="compositionally biased region" description="Polar residues" evidence="10">
    <location>
        <begin position="50"/>
        <end position="64"/>
    </location>
</feature>
<dbReference type="InterPro" id="IPR036026">
    <property type="entry name" value="Seven-hairpin_glycosidases"/>
</dbReference>
<dbReference type="GO" id="GO:0004571">
    <property type="term" value="F:mannosyl-oligosaccharide 1,2-alpha-mannosidase activity"/>
    <property type="evidence" value="ECO:0007669"/>
    <property type="project" value="InterPro"/>
</dbReference>
<dbReference type="PANTHER" id="PTHR11742">
    <property type="entry name" value="MANNOSYL-OLIGOSACCHARIDE ALPHA-1,2-MANNOSIDASE-RELATED"/>
    <property type="match status" value="1"/>
</dbReference>
<keyword evidence="11" id="KW-0812">Transmembrane</keyword>
<feature type="binding site" evidence="7">
    <location>
        <position position="786"/>
    </location>
    <ligand>
        <name>Ca(2+)</name>
        <dbReference type="ChEBI" id="CHEBI:29108"/>
    </ligand>
</feature>
<feature type="active site" evidence="6">
    <location>
        <position position="428"/>
    </location>
</feature>
<feature type="compositionally biased region" description="Basic and acidic residues" evidence="10">
    <location>
        <begin position="76"/>
        <end position="85"/>
    </location>
</feature>
<feature type="compositionally biased region" description="Basic and acidic residues" evidence="10">
    <location>
        <begin position="600"/>
        <end position="613"/>
    </location>
</feature>
<evidence type="ECO:0000256" key="2">
    <source>
        <dbReference type="ARBA" id="ARBA00004922"/>
    </source>
</evidence>
<dbReference type="Proteomes" id="UP000774326">
    <property type="component" value="Unassembled WGS sequence"/>
</dbReference>
<evidence type="ECO:0000256" key="5">
    <source>
        <dbReference type="ARBA" id="ARBA00023157"/>
    </source>
</evidence>
<dbReference type="SUPFAM" id="SSF48225">
    <property type="entry name" value="Seven-hairpin glycosidases"/>
    <property type="match status" value="1"/>
</dbReference>
<evidence type="ECO:0000256" key="4">
    <source>
        <dbReference type="ARBA" id="ARBA00022801"/>
    </source>
</evidence>
<dbReference type="PRINTS" id="PR00747">
    <property type="entry name" value="GLYHDRLASE47"/>
</dbReference>
<keyword evidence="11" id="KW-0472">Membrane</keyword>
<comment type="caution">
    <text evidence="12">The sequence shown here is derived from an EMBL/GenBank/DDBJ whole genome shotgun (WGS) entry which is preliminary data.</text>
</comment>
<dbReference type="PANTHER" id="PTHR11742:SF103">
    <property type="entry name" value="ENDOPLASMIC RETICULUM MANNOSIDASE MNL2-RELATED"/>
    <property type="match status" value="1"/>
</dbReference>
<dbReference type="Gene3D" id="1.50.10.10">
    <property type="match status" value="1"/>
</dbReference>
<comment type="pathway">
    <text evidence="2">Protein modification; protein glycosylation.</text>
</comment>
<evidence type="ECO:0000256" key="6">
    <source>
        <dbReference type="PIRSR" id="PIRSR601382-1"/>
    </source>
</evidence>
<comment type="cofactor">
    <cofactor evidence="1 7">
        <name>Ca(2+)</name>
        <dbReference type="ChEBI" id="CHEBI:29108"/>
    </cofactor>
</comment>
<keyword evidence="11" id="KW-1133">Transmembrane helix</keyword>
<keyword evidence="7" id="KW-0479">Metal-binding</keyword>
<dbReference type="EMBL" id="JAEUBG010004036">
    <property type="protein sequence ID" value="KAH3682025.1"/>
    <property type="molecule type" value="Genomic_DNA"/>
</dbReference>
<reference evidence="12" key="2">
    <citation type="submission" date="2021-01" db="EMBL/GenBank/DDBJ databases">
        <authorList>
            <person name="Schikora-Tamarit M.A."/>
        </authorList>
    </citation>
    <scope>NUCLEOTIDE SEQUENCE</scope>
    <source>
        <strain evidence="12">CBS2887</strain>
    </source>
</reference>
<feature type="active site" description="Proton donor" evidence="6">
    <location>
        <position position="549"/>
    </location>
</feature>
<evidence type="ECO:0000313" key="12">
    <source>
        <dbReference type="EMBL" id="KAH3682025.1"/>
    </source>
</evidence>
<evidence type="ECO:0000256" key="10">
    <source>
        <dbReference type="SAM" id="MobiDB-lite"/>
    </source>
</evidence>
<dbReference type="EC" id="3.2.1.-" evidence="9"/>
<dbReference type="InterPro" id="IPR001382">
    <property type="entry name" value="Glyco_hydro_47"/>
</dbReference>
<comment type="similarity">
    <text evidence="3 9">Belongs to the glycosyl hydrolase 47 family.</text>
</comment>
<feature type="active site" evidence="6">
    <location>
        <position position="695"/>
    </location>
</feature>
<dbReference type="OrthoDB" id="8118055at2759"/>
<keyword evidence="7" id="KW-0106">Calcium</keyword>